<dbReference type="EMBL" id="HACA01021208">
    <property type="protein sequence ID" value="CDW38569.1"/>
    <property type="molecule type" value="Transcribed_RNA"/>
</dbReference>
<protein>
    <recommendedName>
        <fullName evidence="2">CSD domain-containing protein</fullName>
    </recommendedName>
</protein>
<proteinExistence type="predicted"/>
<dbReference type="OrthoDB" id="10670731at2759"/>
<dbReference type="AlphaFoldDB" id="A0A0K2UJW5"/>
<dbReference type="InterPro" id="IPR012340">
    <property type="entry name" value="NA-bd_OB-fold"/>
</dbReference>
<name>A0A0K2UJW5_LEPSM</name>
<accession>A0A0K2UJW5</accession>
<dbReference type="SUPFAM" id="SSF50249">
    <property type="entry name" value="Nucleic acid-binding proteins"/>
    <property type="match status" value="1"/>
</dbReference>
<evidence type="ECO:0000313" key="1">
    <source>
        <dbReference type="EMBL" id="CDW38569.1"/>
    </source>
</evidence>
<organism evidence="1">
    <name type="scientific">Lepeophtheirus salmonis</name>
    <name type="common">Salmon louse</name>
    <name type="synonym">Caligus salmonis</name>
    <dbReference type="NCBI Taxonomy" id="72036"/>
    <lineage>
        <taxon>Eukaryota</taxon>
        <taxon>Metazoa</taxon>
        <taxon>Ecdysozoa</taxon>
        <taxon>Arthropoda</taxon>
        <taxon>Crustacea</taxon>
        <taxon>Multicrustacea</taxon>
        <taxon>Hexanauplia</taxon>
        <taxon>Copepoda</taxon>
        <taxon>Siphonostomatoida</taxon>
        <taxon>Caligidae</taxon>
        <taxon>Lepeophtheirus</taxon>
    </lineage>
</organism>
<feature type="non-terminal residue" evidence="1">
    <location>
        <position position="1"/>
    </location>
</feature>
<evidence type="ECO:0008006" key="2">
    <source>
        <dbReference type="Google" id="ProtNLM"/>
    </source>
</evidence>
<dbReference type="Gene3D" id="2.40.50.140">
    <property type="entry name" value="Nucleic acid-binding proteins"/>
    <property type="match status" value="1"/>
</dbReference>
<sequence length="273" mass="31076">AFDGKIRYVKVPTGFVGSHYPKTRYSKLRISQPCPGIGTRFNVVWSLPSGEVQIDYSVKLYDFDAIQSVEIECDVKSPKSPWFGLVDPRVIPTYDEKVNFDANVFWTVGFLFKHFRTCGIEEWDKEISDLRNSFWDNRDNVSNRLAIPPSIPINLSSNRREKEVKSGGNPSTIRGNDNLVVLAGSRLSSDDYSVRSEELNTRYTGCVTEWRGNFGFLSCTHINGRVFLHSSDIIWSSDTRERLIELPIGASVNFELTLDAQKRYKAITAKLFL</sequence>
<reference evidence="1" key="1">
    <citation type="submission" date="2014-05" db="EMBL/GenBank/DDBJ databases">
        <authorList>
            <person name="Chronopoulou M."/>
        </authorList>
    </citation>
    <scope>NUCLEOTIDE SEQUENCE</scope>
    <source>
        <tissue evidence="1">Whole organism</tissue>
    </source>
</reference>